<accession>A0AAV2PQZ2</accession>
<dbReference type="AlphaFoldDB" id="A0AAV2PQZ2"/>
<organism evidence="1 2">
    <name type="scientific">Meganyctiphanes norvegica</name>
    <name type="common">Northern krill</name>
    <name type="synonym">Thysanopoda norvegica</name>
    <dbReference type="NCBI Taxonomy" id="48144"/>
    <lineage>
        <taxon>Eukaryota</taxon>
        <taxon>Metazoa</taxon>
        <taxon>Ecdysozoa</taxon>
        <taxon>Arthropoda</taxon>
        <taxon>Crustacea</taxon>
        <taxon>Multicrustacea</taxon>
        <taxon>Malacostraca</taxon>
        <taxon>Eumalacostraca</taxon>
        <taxon>Eucarida</taxon>
        <taxon>Euphausiacea</taxon>
        <taxon>Euphausiidae</taxon>
        <taxon>Meganyctiphanes</taxon>
    </lineage>
</organism>
<evidence type="ECO:0000313" key="2">
    <source>
        <dbReference type="Proteomes" id="UP001497623"/>
    </source>
</evidence>
<dbReference type="Proteomes" id="UP001497623">
    <property type="component" value="Unassembled WGS sequence"/>
</dbReference>
<keyword evidence="2" id="KW-1185">Reference proteome</keyword>
<name>A0AAV2PQZ2_MEGNR</name>
<gene>
    <name evidence="1" type="ORF">MNOR_LOCUS3203</name>
</gene>
<feature type="non-terminal residue" evidence="1">
    <location>
        <position position="103"/>
    </location>
</feature>
<evidence type="ECO:0000313" key="1">
    <source>
        <dbReference type="EMBL" id="CAL4063240.1"/>
    </source>
</evidence>
<proteinExistence type="predicted"/>
<sequence>MFSKKWSVLLPSLRALANNTHAIVKIVDHVLVKYHKRSYAAALTDKNINRLNSILTSSLHQHPNKILFWDSSMPLSDQYVDQCYKNKVATKDHLWMCDDPMHL</sequence>
<protein>
    <recommendedName>
        <fullName evidence="3">Transposase</fullName>
    </recommendedName>
</protein>
<evidence type="ECO:0008006" key="3">
    <source>
        <dbReference type="Google" id="ProtNLM"/>
    </source>
</evidence>
<comment type="caution">
    <text evidence="1">The sequence shown here is derived from an EMBL/GenBank/DDBJ whole genome shotgun (WGS) entry which is preliminary data.</text>
</comment>
<reference evidence="1 2" key="1">
    <citation type="submission" date="2024-05" db="EMBL/GenBank/DDBJ databases">
        <authorList>
            <person name="Wallberg A."/>
        </authorList>
    </citation>
    <scope>NUCLEOTIDE SEQUENCE [LARGE SCALE GENOMIC DNA]</scope>
</reference>
<dbReference type="EMBL" id="CAXKWB010001065">
    <property type="protein sequence ID" value="CAL4063240.1"/>
    <property type="molecule type" value="Genomic_DNA"/>
</dbReference>